<dbReference type="CDD" id="cd02440">
    <property type="entry name" value="AdoMet_MTases"/>
    <property type="match status" value="1"/>
</dbReference>
<name>A0A9W8YLV1_9PEZI</name>
<dbReference type="Pfam" id="PF10294">
    <property type="entry name" value="Methyltransf_16"/>
    <property type="match status" value="1"/>
</dbReference>
<evidence type="ECO:0000256" key="1">
    <source>
        <dbReference type="SAM" id="MobiDB-lite"/>
    </source>
</evidence>
<protein>
    <recommendedName>
        <fullName evidence="4">Methyltransferase</fullName>
    </recommendedName>
</protein>
<sequence>MSHPHPVLSPTSSLPRLRNTAPEDVTEDKIAFALRNLTDIYCPLPRTAAFRKPSLSTNQADCLSAPVGTISLAASGTSTPLPVDSGYVSGEEEDDHLAPAATEPEYIAALRADDYERQFAIRWLTNFIALAEELLADLEEDIRQRFIDEASYILASFSSATDAEEDDDGGAIVRDFCFSMTGQEQDDILVQLTDGTPATGSDHTDVGLQSWGASIVVSDLMCSTPEKFGLSVQKLGDAPRVVELGAGTGLVGITMAKLLPRIGICDAVIVATDYHPAVLDNLRDNVTANFPNAAKGPPVQTCLLDWAAPCLDAPLHQPADMLVATDVVYAPEHASWLRDCAARMLAPGGVFWLVASVRPVGRFEGVTDTVESAFAECGARPGADDGMALRILEKEMVDKRKGIGRGDEIGYKVFRIGWQQVEKGL</sequence>
<dbReference type="SUPFAM" id="SSF53335">
    <property type="entry name" value="S-adenosyl-L-methionine-dependent methyltransferases"/>
    <property type="match status" value="1"/>
</dbReference>
<organism evidence="2 3">
    <name type="scientific">Gnomoniopsis smithogilvyi</name>
    <dbReference type="NCBI Taxonomy" id="1191159"/>
    <lineage>
        <taxon>Eukaryota</taxon>
        <taxon>Fungi</taxon>
        <taxon>Dikarya</taxon>
        <taxon>Ascomycota</taxon>
        <taxon>Pezizomycotina</taxon>
        <taxon>Sordariomycetes</taxon>
        <taxon>Sordariomycetidae</taxon>
        <taxon>Diaporthales</taxon>
        <taxon>Gnomoniaceae</taxon>
        <taxon>Gnomoniopsis</taxon>
    </lineage>
</organism>
<reference evidence="2" key="1">
    <citation type="submission" date="2022-10" db="EMBL/GenBank/DDBJ databases">
        <title>Tapping the CABI collections for fungal endophytes: first genome assemblies for Collariella, Neodidymelliopsis, Ascochyta clinopodiicola, Didymella pomorum, Didymosphaeria variabile, Neocosmospora piperis and Neocucurbitaria cava.</title>
        <authorList>
            <person name="Hill R."/>
        </authorList>
    </citation>
    <scope>NUCLEOTIDE SEQUENCE</scope>
    <source>
        <strain evidence="2">IMI 355082</strain>
    </source>
</reference>
<feature type="region of interest" description="Disordered" evidence="1">
    <location>
        <begin position="1"/>
        <end position="21"/>
    </location>
</feature>
<dbReference type="InterPro" id="IPR019410">
    <property type="entry name" value="Methyltransf_16"/>
</dbReference>
<evidence type="ECO:0000313" key="2">
    <source>
        <dbReference type="EMBL" id="KAJ4387254.1"/>
    </source>
</evidence>
<proteinExistence type="predicted"/>
<dbReference type="Proteomes" id="UP001140453">
    <property type="component" value="Unassembled WGS sequence"/>
</dbReference>
<dbReference type="OrthoDB" id="433955at2759"/>
<dbReference type="InterPro" id="IPR029063">
    <property type="entry name" value="SAM-dependent_MTases_sf"/>
</dbReference>
<keyword evidence="3" id="KW-1185">Reference proteome</keyword>
<dbReference type="GO" id="GO:0008757">
    <property type="term" value="F:S-adenosylmethionine-dependent methyltransferase activity"/>
    <property type="evidence" value="ECO:0007669"/>
    <property type="project" value="UniProtKB-ARBA"/>
</dbReference>
<accession>A0A9W8YLV1</accession>
<evidence type="ECO:0000313" key="3">
    <source>
        <dbReference type="Proteomes" id="UP001140453"/>
    </source>
</evidence>
<dbReference type="Gene3D" id="3.40.50.150">
    <property type="entry name" value="Vaccinia Virus protein VP39"/>
    <property type="match status" value="1"/>
</dbReference>
<dbReference type="PANTHER" id="PTHR14614:SF147">
    <property type="entry name" value="S-ADENOSYLMETHIONINE-DEPENDENT METHYLTRANSFERASE OF THE SEVEN BETA-STRAND FAMILY"/>
    <property type="match status" value="1"/>
</dbReference>
<dbReference type="PANTHER" id="PTHR14614">
    <property type="entry name" value="HEPATOCELLULAR CARCINOMA-ASSOCIATED ANTIGEN"/>
    <property type="match status" value="1"/>
</dbReference>
<evidence type="ECO:0008006" key="4">
    <source>
        <dbReference type="Google" id="ProtNLM"/>
    </source>
</evidence>
<gene>
    <name evidence="2" type="ORF">N0V93_007843</name>
</gene>
<dbReference type="AlphaFoldDB" id="A0A9W8YLV1"/>
<dbReference type="EMBL" id="JAPEVB010000005">
    <property type="protein sequence ID" value="KAJ4387254.1"/>
    <property type="molecule type" value="Genomic_DNA"/>
</dbReference>
<comment type="caution">
    <text evidence="2">The sequence shown here is derived from an EMBL/GenBank/DDBJ whole genome shotgun (WGS) entry which is preliminary data.</text>
</comment>